<evidence type="ECO:0000256" key="5">
    <source>
        <dbReference type="SAM" id="MobiDB-lite"/>
    </source>
</evidence>
<organism evidence="8 9">
    <name type="scientific">Brassica napus</name>
    <name type="common">Rape</name>
    <dbReference type="NCBI Taxonomy" id="3708"/>
    <lineage>
        <taxon>Eukaryota</taxon>
        <taxon>Viridiplantae</taxon>
        <taxon>Streptophyta</taxon>
        <taxon>Embryophyta</taxon>
        <taxon>Tracheophyta</taxon>
        <taxon>Spermatophyta</taxon>
        <taxon>Magnoliopsida</taxon>
        <taxon>eudicotyledons</taxon>
        <taxon>Gunneridae</taxon>
        <taxon>Pentapetalae</taxon>
        <taxon>rosids</taxon>
        <taxon>malvids</taxon>
        <taxon>Brassicales</taxon>
        <taxon>Brassicaceae</taxon>
        <taxon>Brassiceae</taxon>
        <taxon>Brassica</taxon>
    </lineage>
</organism>
<reference evidence="8 9" key="1">
    <citation type="submission" date="2021-05" db="EMBL/GenBank/DDBJ databases">
        <title>Genome Assembly of Synthetic Allotetraploid Brassica napus Reveals Homoeologous Exchanges between Subgenomes.</title>
        <authorList>
            <person name="Davis J.T."/>
        </authorList>
    </citation>
    <scope>NUCLEOTIDE SEQUENCE [LARGE SCALE GENOMIC DNA]</scope>
    <source>
        <strain evidence="9">cv. Da-Ae</strain>
        <tissue evidence="8">Seedling</tissue>
    </source>
</reference>
<name>A0ABQ8DAK7_BRANA</name>
<gene>
    <name evidence="8" type="ORF">HID58_018650</name>
</gene>
<dbReference type="EMBL" id="JAGKQM010000005">
    <property type="protein sequence ID" value="KAH0926394.1"/>
    <property type="molecule type" value="Genomic_DNA"/>
</dbReference>
<evidence type="ECO:0000313" key="9">
    <source>
        <dbReference type="Proteomes" id="UP000824890"/>
    </source>
</evidence>
<protein>
    <recommendedName>
        <fullName evidence="10">Starch synthase, chloroplastic/amyloplastic</fullName>
    </recommendedName>
</protein>
<dbReference type="CDD" id="cd03791">
    <property type="entry name" value="GT5_Glycogen_synthase_DULL1-like"/>
    <property type="match status" value="1"/>
</dbReference>
<dbReference type="Gene3D" id="3.40.50.2000">
    <property type="entry name" value="Glycogen Phosphorylase B"/>
    <property type="match status" value="2"/>
</dbReference>
<dbReference type="InterPro" id="IPR013534">
    <property type="entry name" value="Starch_synth_cat_dom"/>
</dbReference>
<feature type="domain" description="Glycosyl transferase family 1" evidence="6">
    <location>
        <begin position="474"/>
        <end position="570"/>
    </location>
</feature>
<proteinExistence type="predicted"/>
<evidence type="ECO:0008006" key="10">
    <source>
        <dbReference type="Google" id="ProtNLM"/>
    </source>
</evidence>
<sequence>MTKKYRPSIKQMGQEEMSSKDTFKVHDDKQNTSITTGPTNWAMFRGKSQPWILSKWKKRTHENANSTTVITPRVKFGQSSFHSPLYINGPPSSSFSPHLSRCLITSSSVKRVSLSRKMAYVTGSHFVSLVNNNHGGASGSEANANLSQISFKCQSMTHCGLRSFNMVDRLQRRCQAKAVSAKSSKGLQQNAPKAKRVGKIVCEKGMSMIFIGAEVGPWSKTGGLGDVLGGLPPALAARGHRVMTVCPRYDQYKDAWDTCVVVQIKVGDKVEDVRFFHCYKRGVDRVFVDHPLFLAKVVGKTGSKIYGPITGVDYTDNQLRFSLLCQAALEAPRVLNLNSSKYFSGPYGEDVVFVANDWHTALLPCYLKSMYQSRGIYMNAKVVFCIHNIAYQGRFAFDDFSLLNLPDSFKSSFDFMDGYEKPVKGRKINWMKAAILEAWRVLTVSPYYAQELISGIDRGVELHSYLRMKTVSGIINGMDGTGKKKMEAQILELEEKFPGKAVGVAKFNVPLAHMITAGADFIIVPSRFEPCGLIQLHAMRYGTVPIVASTGGLVDTVKDGFTGFHIGRFNVKCEVVDPDDVIATAKAVARAVAVYGTPAMNEMVKNCMDQDFSWKGPARLWEKVLLSLDVAGSEAGVEGEEIAPLAKENVATP</sequence>
<comment type="pathway">
    <text evidence="1">Glycan biosynthesis; starch biosynthesis.</text>
</comment>
<accession>A0ABQ8DAK7</accession>
<feature type="compositionally biased region" description="Basic and acidic residues" evidence="5">
    <location>
        <begin position="17"/>
        <end position="30"/>
    </location>
</feature>
<dbReference type="Proteomes" id="UP000824890">
    <property type="component" value="Unassembled WGS sequence"/>
</dbReference>
<evidence type="ECO:0000256" key="3">
    <source>
        <dbReference type="ARBA" id="ARBA00022679"/>
    </source>
</evidence>
<dbReference type="SUPFAM" id="SSF53756">
    <property type="entry name" value="UDP-Glycosyltransferase/glycogen phosphorylase"/>
    <property type="match status" value="1"/>
</dbReference>
<evidence type="ECO:0000259" key="6">
    <source>
        <dbReference type="Pfam" id="PF00534"/>
    </source>
</evidence>
<evidence type="ECO:0000256" key="2">
    <source>
        <dbReference type="ARBA" id="ARBA00022676"/>
    </source>
</evidence>
<dbReference type="Pfam" id="PF08323">
    <property type="entry name" value="Glyco_transf_5"/>
    <property type="match status" value="1"/>
</dbReference>
<evidence type="ECO:0000259" key="7">
    <source>
        <dbReference type="Pfam" id="PF08323"/>
    </source>
</evidence>
<evidence type="ECO:0000256" key="4">
    <source>
        <dbReference type="ARBA" id="ARBA00022922"/>
    </source>
</evidence>
<dbReference type="PANTHER" id="PTHR45825:SF3">
    <property type="entry name" value="GRANULE-BOUND STARCH SYNTHASE 1, CHLOROPLASTIC_AMYLOPLASTIC"/>
    <property type="match status" value="1"/>
</dbReference>
<keyword evidence="9" id="KW-1185">Reference proteome</keyword>
<keyword evidence="2" id="KW-0328">Glycosyltransferase</keyword>
<keyword evidence="4" id="KW-0750">Starch biosynthesis</keyword>
<dbReference type="InterPro" id="IPR001296">
    <property type="entry name" value="Glyco_trans_1"/>
</dbReference>
<feature type="region of interest" description="Disordered" evidence="5">
    <location>
        <begin position="1"/>
        <end position="37"/>
    </location>
</feature>
<feature type="domain" description="Starch synthase catalytic" evidence="7">
    <location>
        <begin position="209"/>
        <end position="467"/>
    </location>
</feature>
<comment type="caution">
    <text evidence="8">The sequence shown here is derived from an EMBL/GenBank/DDBJ whole genome shotgun (WGS) entry which is preliminary data.</text>
</comment>
<evidence type="ECO:0000313" key="8">
    <source>
        <dbReference type="EMBL" id="KAH0926394.1"/>
    </source>
</evidence>
<keyword evidence="3" id="KW-0808">Transferase</keyword>
<dbReference type="Pfam" id="PF00534">
    <property type="entry name" value="Glycos_transf_1"/>
    <property type="match status" value="1"/>
</dbReference>
<evidence type="ECO:0000256" key="1">
    <source>
        <dbReference type="ARBA" id="ARBA00004727"/>
    </source>
</evidence>
<dbReference type="PANTHER" id="PTHR45825">
    <property type="entry name" value="GRANULE-BOUND STARCH SYNTHASE 1, CHLOROPLASTIC/AMYLOPLASTIC"/>
    <property type="match status" value="1"/>
</dbReference>